<dbReference type="Gene3D" id="1.10.10.60">
    <property type="entry name" value="Homeodomain-like"/>
    <property type="match status" value="1"/>
</dbReference>
<name>A0A6L7EP76_9ACTN</name>
<dbReference type="RefSeq" id="WP_160874759.1">
    <property type="nucleotide sequence ID" value="NZ_WUEK01000001.1"/>
</dbReference>
<evidence type="ECO:0000313" key="2">
    <source>
        <dbReference type="Proteomes" id="UP000473325"/>
    </source>
</evidence>
<evidence type="ECO:0000313" key="1">
    <source>
        <dbReference type="EMBL" id="MXG88410.1"/>
    </source>
</evidence>
<organism evidence="1 2">
    <name type="scientific">Nocardioides flavescens</name>
    <dbReference type="NCBI Taxonomy" id="2691959"/>
    <lineage>
        <taxon>Bacteria</taxon>
        <taxon>Bacillati</taxon>
        <taxon>Actinomycetota</taxon>
        <taxon>Actinomycetes</taxon>
        <taxon>Propionibacteriales</taxon>
        <taxon>Nocardioidaceae</taxon>
        <taxon>Nocardioides</taxon>
    </lineage>
</organism>
<dbReference type="EMBL" id="WUEK01000001">
    <property type="protein sequence ID" value="MXG88410.1"/>
    <property type="molecule type" value="Genomic_DNA"/>
</dbReference>
<evidence type="ECO:0008006" key="3">
    <source>
        <dbReference type="Google" id="ProtNLM"/>
    </source>
</evidence>
<dbReference type="Proteomes" id="UP000473325">
    <property type="component" value="Unassembled WGS sequence"/>
</dbReference>
<gene>
    <name evidence="1" type="ORF">GRQ65_02465</name>
</gene>
<protein>
    <recommendedName>
        <fullName evidence="3">Helix-turn-helix domain-containing protein</fullName>
    </recommendedName>
</protein>
<sequence length="71" mass="7655">MQRKLRAMGVRMYGSSLSAEEIVEAARLYASGLTVAKVASKLGRGDNAVRNALIRAGVQLRTTHGRARESP</sequence>
<keyword evidence="2" id="KW-1185">Reference proteome</keyword>
<reference evidence="1 2" key="1">
    <citation type="submission" date="2019-12" db="EMBL/GenBank/DDBJ databases">
        <authorList>
            <person name="Kun Z."/>
        </authorList>
    </citation>
    <scope>NUCLEOTIDE SEQUENCE [LARGE SCALE GENOMIC DNA]</scope>
    <source>
        <strain evidence="1 2">YIM 123512</strain>
    </source>
</reference>
<proteinExistence type="predicted"/>
<comment type="caution">
    <text evidence="1">The sequence shown here is derived from an EMBL/GenBank/DDBJ whole genome shotgun (WGS) entry which is preliminary data.</text>
</comment>
<dbReference type="AlphaFoldDB" id="A0A6L7EP76"/>
<accession>A0A6L7EP76</accession>